<dbReference type="AlphaFoldDB" id="A0ABC9XCX4"/>
<gene>
    <name evidence="1" type="ORF">GRJ2_002018300</name>
</gene>
<protein>
    <submittedName>
        <fullName evidence="1">Uncharacterized protein</fullName>
    </submittedName>
</protein>
<evidence type="ECO:0000313" key="1">
    <source>
        <dbReference type="EMBL" id="GAB0195530.1"/>
    </source>
</evidence>
<reference evidence="1 2" key="1">
    <citation type="submission" date="2024-06" db="EMBL/GenBank/DDBJ databases">
        <title>The draft genome of Grus japonensis, version 3.</title>
        <authorList>
            <person name="Nabeshima K."/>
            <person name="Suzuki S."/>
            <person name="Onuma M."/>
        </authorList>
    </citation>
    <scope>NUCLEOTIDE SEQUENCE [LARGE SCALE GENOMIC DNA]</scope>
    <source>
        <strain evidence="1 2">451A</strain>
    </source>
</reference>
<accession>A0ABC9XCX4</accession>
<dbReference type="Proteomes" id="UP001623348">
    <property type="component" value="Unassembled WGS sequence"/>
</dbReference>
<dbReference type="EMBL" id="BAAFJT010000013">
    <property type="protein sequence ID" value="GAB0195530.1"/>
    <property type="molecule type" value="Genomic_DNA"/>
</dbReference>
<proteinExistence type="predicted"/>
<name>A0ABC9XCX4_GRUJA</name>
<keyword evidence="2" id="KW-1185">Reference proteome</keyword>
<comment type="caution">
    <text evidence="1">The sequence shown here is derived from an EMBL/GenBank/DDBJ whole genome shotgun (WGS) entry which is preliminary data.</text>
</comment>
<organism evidence="1 2">
    <name type="scientific">Grus japonensis</name>
    <name type="common">Japanese crane</name>
    <name type="synonym">Red-crowned crane</name>
    <dbReference type="NCBI Taxonomy" id="30415"/>
    <lineage>
        <taxon>Eukaryota</taxon>
        <taxon>Metazoa</taxon>
        <taxon>Chordata</taxon>
        <taxon>Craniata</taxon>
        <taxon>Vertebrata</taxon>
        <taxon>Euteleostomi</taxon>
        <taxon>Archelosauria</taxon>
        <taxon>Archosauria</taxon>
        <taxon>Dinosauria</taxon>
        <taxon>Saurischia</taxon>
        <taxon>Theropoda</taxon>
        <taxon>Coelurosauria</taxon>
        <taxon>Aves</taxon>
        <taxon>Neognathae</taxon>
        <taxon>Neoaves</taxon>
        <taxon>Gruiformes</taxon>
        <taxon>Gruidae</taxon>
        <taxon>Grus</taxon>
    </lineage>
</organism>
<sequence>MKPVGPSPASPPFLSPLRHVPLGACLCRSSSSAGKLEHSCGGARYNPLRSCRQAQGILDEINLFPDYFKWKDVRSSSSS</sequence>
<evidence type="ECO:0000313" key="2">
    <source>
        <dbReference type="Proteomes" id="UP001623348"/>
    </source>
</evidence>